<keyword evidence="2" id="KW-1185">Reference proteome</keyword>
<sequence>MKYLSRSFLNCISVLLDDRPIELLMQWPPSVQDAPLMLSGLRMLSLMSSSSLLLTNASSTHRSRSLCDLFVRIKSIFAALRRISLSLPSSSLQNAYLSSMKDYQL</sequence>
<comment type="caution">
    <text evidence="1">The sequence shown here is derived from an EMBL/GenBank/DDBJ whole genome shotgun (WGS) entry which is preliminary data.</text>
</comment>
<organism evidence="1 2">
    <name type="scientific">Hibiscus sabdariffa</name>
    <name type="common">roselle</name>
    <dbReference type="NCBI Taxonomy" id="183260"/>
    <lineage>
        <taxon>Eukaryota</taxon>
        <taxon>Viridiplantae</taxon>
        <taxon>Streptophyta</taxon>
        <taxon>Embryophyta</taxon>
        <taxon>Tracheophyta</taxon>
        <taxon>Spermatophyta</taxon>
        <taxon>Magnoliopsida</taxon>
        <taxon>eudicotyledons</taxon>
        <taxon>Gunneridae</taxon>
        <taxon>Pentapetalae</taxon>
        <taxon>rosids</taxon>
        <taxon>malvids</taxon>
        <taxon>Malvales</taxon>
        <taxon>Malvaceae</taxon>
        <taxon>Malvoideae</taxon>
        <taxon>Hibiscus</taxon>
    </lineage>
</organism>
<dbReference type="Proteomes" id="UP001396334">
    <property type="component" value="Unassembled WGS sequence"/>
</dbReference>
<dbReference type="EMBL" id="JBBPBN010000047">
    <property type="protein sequence ID" value="KAK8994784.1"/>
    <property type="molecule type" value="Genomic_DNA"/>
</dbReference>
<gene>
    <name evidence="1" type="ORF">V6N11_045855</name>
</gene>
<protein>
    <submittedName>
        <fullName evidence="1">Uncharacterized protein</fullName>
    </submittedName>
</protein>
<proteinExistence type="predicted"/>
<evidence type="ECO:0000313" key="2">
    <source>
        <dbReference type="Proteomes" id="UP001396334"/>
    </source>
</evidence>
<name>A0ABR2Q267_9ROSI</name>
<accession>A0ABR2Q267</accession>
<reference evidence="1 2" key="1">
    <citation type="journal article" date="2024" name="G3 (Bethesda)">
        <title>Genome assembly of Hibiscus sabdariffa L. provides insights into metabolisms of medicinal natural products.</title>
        <authorList>
            <person name="Kim T."/>
        </authorList>
    </citation>
    <scope>NUCLEOTIDE SEQUENCE [LARGE SCALE GENOMIC DNA]</scope>
    <source>
        <strain evidence="1">TK-2024</strain>
        <tissue evidence="1">Old leaves</tissue>
    </source>
</reference>
<evidence type="ECO:0000313" key="1">
    <source>
        <dbReference type="EMBL" id="KAK8994784.1"/>
    </source>
</evidence>